<keyword evidence="1" id="KW-0732">Signal</keyword>
<gene>
    <name evidence="3" type="ORF">L3049_01515</name>
</gene>
<dbReference type="EMBL" id="JAKJSC010000001">
    <property type="protein sequence ID" value="MDE5416667.1"/>
    <property type="molecule type" value="Genomic_DNA"/>
</dbReference>
<proteinExistence type="predicted"/>
<evidence type="ECO:0000313" key="4">
    <source>
        <dbReference type="Proteomes" id="UP001528920"/>
    </source>
</evidence>
<dbReference type="CDD" id="cd05379">
    <property type="entry name" value="CAP_bacterial"/>
    <property type="match status" value="1"/>
</dbReference>
<dbReference type="Gene3D" id="3.40.33.10">
    <property type="entry name" value="CAP"/>
    <property type="match status" value="1"/>
</dbReference>
<organism evidence="3 4">
    <name type="scientific">Paralabilibaculum antarcticum</name>
    <dbReference type="NCBI Taxonomy" id="2912572"/>
    <lineage>
        <taxon>Bacteria</taxon>
        <taxon>Pseudomonadati</taxon>
        <taxon>Bacteroidota</taxon>
        <taxon>Bacteroidia</taxon>
        <taxon>Marinilabiliales</taxon>
        <taxon>Marinifilaceae</taxon>
        <taxon>Paralabilibaculum</taxon>
    </lineage>
</organism>
<dbReference type="SUPFAM" id="SSF55797">
    <property type="entry name" value="PR-1-like"/>
    <property type="match status" value="1"/>
</dbReference>
<feature type="signal peptide" evidence="1">
    <location>
        <begin position="1"/>
        <end position="21"/>
    </location>
</feature>
<keyword evidence="4" id="KW-1185">Reference proteome</keyword>
<dbReference type="PANTHER" id="PTHR31157">
    <property type="entry name" value="SCP DOMAIN-CONTAINING PROTEIN"/>
    <property type="match status" value="1"/>
</dbReference>
<name>A0ABT5VPG9_9BACT</name>
<evidence type="ECO:0000313" key="3">
    <source>
        <dbReference type="EMBL" id="MDE5416667.1"/>
    </source>
</evidence>
<dbReference type="RefSeq" id="WP_275108006.1">
    <property type="nucleotide sequence ID" value="NZ_JAKJSC010000001.1"/>
</dbReference>
<comment type="caution">
    <text evidence="3">The sequence shown here is derived from an EMBL/GenBank/DDBJ whole genome shotgun (WGS) entry which is preliminary data.</text>
</comment>
<protein>
    <submittedName>
        <fullName evidence="3">CAP domain-containing protein</fullName>
    </submittedName>
</protein>
<dbReference type="PANTHER" id="PTHR31157:SF1">
    <property type="entry name" value="SCP DOMAIN-CONTAINING PROTEIN"/>
    <property type="match status" value="1"/>
</dbReference>
<evidence type="ECO:0000259" key="2">
    <source>
        <dbReference type="Pfam" id="PF00188"/>
    </source>
</evidence>
<feature type="domain" description="SCP" evidence="2">
    <location>
        <begin position="43"/>
        <end position="160"/>
    </location>
</feature>
<feature type="chain" id="PRO_5046115270" evidence="1">
    <location>
        <begin position="22"/>
        <end position="167"/>
    </location>
</feature>
<dbReference type="InterPro" id="IPR014044">
    <property type="entry name" value="CAP_dom"/>
</dbReference>
<accession>A0ABT5VPG9</accession>
<dbReference type="Proteomes" id="UP001528920">
    <property type="component" value="Unassembled WGS sequence"/>
</dbReference>
<evidence type="ECO:0000256" key="1">
    <source>
        <dbReference type="SAM" id="SignalP"/>
    </source>
</evidence>
<dbReference type="PROSITE" id="PS51257">
    <property type="entry name" value="PROKAR_LIPOPROTEIN"/>
    <property type="match status" value="1"/>
</dbReference>
<sequence length="167" mass="18884">MNRLFFAVSLLILSNSFTACSKSEEDLPSTIDENKVELQEILKLVNEIRASGTSCGSTYYPSVDPLLWNEKLERAALKHSQDMFDQNYFSHTSLNGNSFSDRIEQEDYLYLSIGENIANGYSSEESVINGWLNSQGHCANIMNPKYTEMGVGRVGNYWTQDFGKPKK</sequence>
<dbReference type="InterPro" id="IPR035940">
    <property type="entry name" value="CAP_sf"/>
</dbReference>
<dbReference type="Pfam" id="PF00188">
    <property type="entry name" value="CAP"/>
    <property type="match status" value="1"/>
</dbReference>
<reference evidence="3 4" key="1">
    <citation type="submission" date="2022-01" db="EMBL/GenBank/DDBJ databases">
        <title>Labilibaculum sp. nov, a marine bacterium isolated from Antarctica.</title>
        <authorList>
            <person name="Dai W."/>
        </authorList>
    </citation>
    <scope>NUCLEOTIDE SEQUENCE [LARGE SCALE GENOMIC DNA]</scope>
    <source>
        <strain evidence="3 4">DW002</strain>
    </source>
</reference>